<organism evidence="1">
    <name type="scientific">hydrothermal vent metagenome</name>
    <dbReference type="NCBI Taxonomy" id="652676"/>
    <lineage>
        <taxon>unclassified sequences</taxon>
        <taxon>metagenomes</taxon>
        <taxon>ecological metagenomes</taxon>
    </lineage>
</organism>
<proteinExistence type="predicted"/>
<dbReference type="EMBL" id="FAXC01000308">
    <property type="protein sequence ID" value="CUV09846.1"/>
    <property type="molecule type" value="Genomic_DNA"/>
</dbReference>
<name>A0A160VGI5_9ZZZZ</name>
<protein>
    <submittedName>
        <fullName evidence="1">Uncharacterized protein</fullName>
    </submittedName>
</protein>
<dbReference type="AlphaFoldDB" id="A0A160VGI5"/>
<evidence type="ECO:0000313" key="1">
    <source>
        <dbReference type="EMBL" id="CUV09846.1"/>
    </source>
</evidence>
<reference evidence="1" key="1">
    <citation type="submission" date="2015-10" db="EMBL/GenBank/DDBJ databases">
        <authorList>
            <person name="Gilbert D.G."/>
        </authorList>
    </citation>
    <scope>NUCLEOTIDE SEQUENCE</scope>
</reference>
<gene>
    <name evidence="1" type="ORF">MGWOODY_Mmi1270</name>
</gene>
<accession>A0A160VGI5</accession>
<sequence>MFSRPLIIVGFAFVLLCGQRQNRVFWDGSNWNRIAIQMNQESESIYRVKAAHINGLLDGRLYYYLKAWEVEPVLAEDAYDDPLDLLRHKELIKALDNFYSDPKHNTIPVISAIIIANMRIGGITEPVVYKYIEETRFWANSMKADIDSMSVEILAAKLDKHLSKPFDISDKYGRGPDYERKRVLKPKYPQVADKGDKEMTWYMRLLQGWKFGITGGINRWSASDSAGSSGSGYNLIIKTPFHFATEKLETHVRLETGGIKFSTNLNGNQTAAYVQFGLRDSNIPLINRMMLDIGMGSTLGNPSFSSGLLITLRKKKLDLITRYVSASSTAETKLPPNWISISLGFNF</sequence>